<sequence>MKKITFILFALITGTTFAQNAATDSGTATVNAEIVSPISITDGTDLNFGRIIGNTAGGTVTVAADNERTASNDELLAPSTDVQAASFTVKAANGYNYKITIPSIKLTGAGDEMPVEFTSSLGNTNVQGSGADQTLNVGGEITVNSSQAEGDYTGTVEVTVAYE</sequence>
<keyword evidence="3" id="KW-1185">Reference proteome</keyword>
<dbReference type="Proteomes" id="UP001148482">
    <property type="component" value="Unassembled WGS sequence"/>
</dbReference>
<evidence type="ECO:0000313" key="2">
    <source>
        <dbReference type="EMBL" id="MCX2837031.1"/>
    </source>
</evidence>
<protein>
    <submittedName>
        <fullName evidence="2">DUF4402 domain-containing protein</fullName>
    </submittedName>
</protein>
<feature type="chain" id="PRO_5040772994" evidence="1">
    <location>
        <begin position="19"/>
        <end position="163"/>
    </location>
</feature>
<keyword evidence="1" id="KW-0732">Signal</keyword>
<dbReference type="RefSeq" id="WP_266068230.1">
    <property type="nucleotide sequence ID" value="NZ_JAPJDA010000003.1"/>
</dbReference>
<accession>A0A9X3CUR7</accession>
<gene>
    <name evidence="2" type="ORF">OQ279_02600</name>
</gene>
<dbReference type="EMBL" id="JAPJDA010000003">
    <property type="protein sequence ID" value="MCX2837031.1"/>
    <property type="molecule type" value="Genomic_DNA"/>
</dbReference>
<dbReference type="Pfam" id="PF14352">
    <property type="entry name" value="DUF4402"/>
    <property type="match status" value="1"/>
</dbReference>
<proteinExistence type="predicted"/>
<comment type="caution">
    <text evidence="2">The sequence shown here is derived from an EMBL/GenBank/DDBJ whole genome shotgun (WGS) entry which is preliminary data.</text>
</comment>
<dbReference type="InterPro" id="IPR025514">
    <property type="entry name" value="DUF4402"/>
</dbReference>
<feature type="signal peptide" evidence="1">
    <location>
        <begin position="1"/>
        <end position="18"/>
    </location>
</feature>
<evidence type="ECO:0000256" key="1">
    <source>
        <dbReference type="SAM" id="SignalP"/>
    </source>
</evidence>
<evidence type="ECO:0000313" key="3">
    <source>
        <dbReference type="Proteomes" id="UP001148482"/>
    </source>
</evidence>
<organism evidence="2 3">
    <name type="scientific">Salinimicrobium profundisediminis</name>
    <dbReference type="NCBI Taxonomy" id="2994553"/>
    <lineage>
        <taxon>Bacteria</taxon>
        <taxon>Pseudomonadati</taxon>
        <taxon>Bacteroidota</taxon>
        <taxon>Flavobacteriia</taxon>
        <taxon>Flavobacteriales</taxon>
        <taxon>Flavobacteriaceae</taxon>
        <taxon>Salinimicrobium</taxon>
    </lineage>
</organism>
<name>A0A9X3CUR7_9FLAO</name>
<reference evidence="2" key="1">
    <citation type="submission" date="2022-11" db="EMBL/GenBank/DDBJ databases">
        <title>Salinimicrobium profundisediminis sp. nov., isolated from deep-sea sediment of the Mariana Trench.</title>
        <authorList>
            <person name="Fu H."/>
        </authorList>
    </citation>
    <scope>NUCLEOTIDE SEQUENCE</scope>
    <source>
        <strain evidence="2">MT39</strain>
    </source>
</reference>
<dbReference type="AlphaFoldDB" id="A0A9X3CUR7"/>